<dbReference type="Gene3D" id="3.40.50.300">
    <property type="entry name" value="P-loop containing nucleotide triphosphate hydrolases"/>
    <property type="match status" value="1"/>
</dbReference>
<organism evidence="6 7">
    <name type="scientific">Hermanssonia centrifuga</name>
    <dbReference type="NCBI Taxonomy" id="98765"/>
    <lineage>
        <taxon>Eukaryota</taxon>
        <taxon>Fungi</taxon>
        <taxon>Dikarya</taxon>
        <taxon>Basidiomycota</taxon>
        <taxon>Agaricomycotina</taxon>
        <taxon>Agaricomycetes</taxon>
        <taxon>Polyporales</taxon>
        <taxon>Meruliaceae</taxon>
        <taxon>Hermanssonia</taxon>
    </lineage>
</organism>
<dbReference type="InterPro" id="IPR006689">
    <property type="entry name" value="Small_GTPase_ARF/SAR"/>
</dbReference>
<dbReference type="PRINTS" id="PR00328">
    <property type="entry name" value="SAR1GTPBP"/>
</dbReference>
<keyword evidence="2 3" id="KW-0342">GTP-binding</keyword>
<dbReference type="AlphaFoldDB" id="A0A4V3XBA0"/>
<dbReference type="InterPro" id="IPR005225">
    <property type="entry name" value="Small_GTP-bd"/>
</dbReference>
<evidence type="ECO:0000256" key="4">
    <source>
        <dbReference type="PIRSR" id="PIRSR606689-2"/>
    </source>
</evidence>
<reference evidence="6 7" key="1">
    <citation type="submission" date="2019-02" db="EMBL/GenBank/DDBJ databases">
        <title>Genome sequencing of the rare red list fungi Phlebia centrifuga.</title>
        <authorList>
            <person name="Buettner E."/>
            <person name="Kellner H."/>
        </authorList>
    </citation>
    <scope>NUCLEOTIDE SEQUENCE [LARGE SCALE GENOMIC DNA]</scope>
    <source>
        <strain evidence="6 7">DSM 108282</strain>
    </source>
</reference>
<evidence type="ECO:0000256" key="2">
    <source>
        <dbReference type="ARBA" id="ARBA00023134"/>
    </source>
</evidence>
<feature type="binding site" evidence="3">
    <location>
        <position position="77"/>
    </location>
    <ligand>
        <name>GTP</name>
        <dbReference type="ChEBI" id="CHEBI:37565"/>
    </ligand>
</feature>
<dbReference type="GO" id="GO:0005794">
    <property type="term" value="C:Golgi apparatus"/>
    <property type="evidence" value="ECO:0007669"/>
    <property type="project" value="TreeGrafter"/>
</dbReference>
<dbReference type="GO" id="GO:0005525">
    <property type="term" value="F:GTP binding"/>
    <property type="evidence" value="ECO:0007669"/>
    <property type="project" value="UniProtKB-KW"/>
</dbReference>
<keyword evidence="4" id="KW-0479">Metal-binding</keyword>
<evidence type="ECO:0000256" key="5">
    <source>
        <dbReference type="RuleBase" id="RU003925"/>
    </source>
</evidence>
<comment type="caution">
    <text evidence="6">The sequence shown here is derived from an EMBL/GenBank/DDBJ whole genome shotgun (WGS) entry which is preliminary data.</text>
</comment>
<dbReference type="SUPFAM" id="SSF52540">
    <property type="entry name" value="P-loop containing nucleoside triphosphate hydrolases"/>
    <property type="match status" value="1"/>
</dbReference>
<evidence type="ECO:0000313" key="7">
    <source>
        <dbReference type="Proteomes" id="UP000309038"/>
    </source>
</evidence>
<dbReference type="GO" id="GO:0006886">
    <property type="term" value="P:intracellular protein transport"/>
    <property type="evidence" value="ECO:0007669"/>
    <property type="project" value="TreeGrafter"/>
</dbReference>
<feature type="binding site" evidence="3">
    <location>
        <begin position="128"/>
        <end position="131"/>
    </location>
    <ligand>
        <name>GTP</name>
        <dbReference type="ChEBI" id="CHEBI:37565"/>
    </ligand>
</feature>
<dbReference type="PANTHER" id="PTHR45909">
    <property type="entry name" value="ADP-RIBOSYLATION FACTOR-RELATED PROTEIN 1"/>
    <property type="match status" value="1"/>
</dbReference>
<dbReference type="PROSITE" id="PS51417">
    <property type="entry name" value="ARF"/>
    <property type="match status" value="1"/>
</dbReference>
<dbReference type="GO" id="GO:0034067">
    <property type="term" value="P:protein localization to Golgi apparatus"/>
    <property type="evidence" value="ECO:0007669"/>
    <property type="project" value="TreeGrafter"/>
</dbReference>
<dbReference type="GO" id="GO:0046872">
    <property type="term" value="F:metal ion binding"/>
    <property type="evidence" value="ECO:0007669"/>
    <property type="project" value="UniProtKB-KW"/>
</dbReference>
<comment type="similarity">
    <text evidence="5">Belongs to the small GTPase superfamily. Arf family.</text>
</comment>
<keyword evidence="4" id="KW-0460">Magnesium</keyword>
<dbReference type="InterPro" id="IPR024156">
    <property type="entry name" value="Small_GTPase_ARF"/>
</dbReference>
<feature type="binding site" evidence="4">
    <location>
        <position position="55"/>
    </location>
    <ligand>
        <name>Mg(2+)</name>
        <dbReference type="ChEBI" id="CHEBI:18420"/>
    </ligand>
</feature>
<name>A0A4V3XBA0_9APHY</name>
<evidence type="ECO:0008006" key="8">
    <source>
        <dbReference type="Google" id="ProtNLM"/>
    </source>
</evidence>
<proteinExistence type="inferred from homology"/>
<feature type="binding site" evidence="4">
    <location>
        <position position="31"/>
    </location>
    <ligand>
        <name>Mg(2+)</name>
        <dbReference type="ChEBI" id="CHEBI:18420"/>
    </ligand>
</feature>
<dbReference type="Proteomes" id="UP000309038">
    <property type="component" value="Unassembled WGS sequence"/>
</dbReference>
<accession>A0A4V3XBA0</accession>
<protein>
    <recommendedName>
        <fullName evidence="8">P-loop containing nucleoside triphosphate hydrolase protein</fullName>
    </recommendedName>
</protein>
<dbReference type="GO" id="GO:0003924">
    <property type="term" value="F:GTPase activity"/>
    <property type="evidence" value="ECO:0007669"/>
    <property type="project" value="InterPro"/>
</dbReference>
<evidence type="ECO:0000256" key="1">
    <source>
        <dbReference type="ARBA" id="ARBA00022741"/>
    </source>
</evidence>
<dbReference type="SMART" id="SM00178">
    <property type="entry name" value="SAR"/>
    <property type="match status" value="1"/>
</dbReference>
<dbReference type="SMART" id="SM00177">
    <property type="entry name" value="ARF"/>
    <property type="match status" value="1"/>
</dbReference>
<evidence type="ECO:0000313" key="6">
    <source>
        <dbReference type="EMBL" id="THH01083.1"/>
    </source>
</evidence>
<gene>
    <name evidence="6" type="ORF">EW026_g1535</name>
</gene>
<evidence type="ECO:0000256" key="3">
    <source>
        <dbReference type="PIRSR" id="PIRSR606689-1"/>
    </source>
</evidence>
<dbReference type="EMBL" id="SGPJ01000032">
    <property type="protein sequence ID" value="THH01083.1"/>
    <property type="molecule type" value="Genomic_DNA"/>
</dbReference>
<dbReference type="Pfam" id="PF00025">
    <property type="entry name" value="Arf"/>
    <property type="match status" value="1"/>
</dbReference>
<keyword evidence="1 3" id="KW-0547">Nucleotide-binding</keyword>
<sequence>MYHLLKGLHEYLTRKEEFSVIILGLDGAGKTTLLEKIKTFYNDIPGLSPDKIGPTVGQNMGKITLPSTILKFWDLGGQRGIRSIWHRYYDDCHAVVYVIDADDRERLSEGWEVFAPQILGVPLLLLANKQDSPQSLSVEEIRNDYEDWYRHKLDSARRTYGGENETEHRRERIASLDVMGISALEGTGVRAAVDWLFIRVQNSRRREDQNVAE</sequence>
<dbReference type="GO" id="GO:0043001">
    <property type="term" value="P:Golgi to plasma membrane protein transport"/>
    <property type="evidence" value="ECO:0007669"/>
    <property type="project" value="TreeGrafter"/>
</dbReference>
<dbReference type="NCBIfam" id="TIGR00231">
    <property type="entry name" value="small_GTP"/>
    <property type="match status" value="1"/>
</dbReference>
<feature type="binding site" evidence="3">
    <location>
        <begin position="24"/>
        <end position="31"/>
    </location>
    <ligand>
        <name>GTP</name>
        <dbReference type="ChEBI" id="CHEBI:37565"/>
    </ligand>
</feature>
<keyword evidence="7" id="KW-1185">Reference proteome</keyword>
<dbReference type="InterPro" id="IPR027417">
    <property type="entry name" value="P-loop_NTPase"/>
</dbReference>
<dbReference type="PANTHER" id="PTHR45909:SF1">
    <property type="entry name" value="ADP-RIBOSYLATION FACTOR-RELATED PROTEIN 1"/>
    <property type="match status" value="1"/>
</dbReference>